<dbReference type="EMBL" id="JBHTGL010000006">
    <property type="protein sequence ID" value="MFD0622408.1"/>
    <property type="molecule type" value="Genomic_DNA"/>
</dbReference>
<proteinExistence type="predicted"/>
<dbReference type="EMBL" id="JBHTGL010000005">
    <property type="protein sequence ID" value="MFD0622216.1"/>
    <property type="molecule type" value="Genomic_DNA"/>
</dbReference>
<name>A0ABW2WNC3_9ACTN</name>
<accession>A0ABW2WNC3</accession>
<dbReference type="Pfam" id="PF19953">
    <property type="entry name" value="EACC1"/>
    <property type="match status" value="1"/>
</dbReference>
<evidence type="ECO:0000313" key="2">
    <source>
        <dbReference type="EMBL" id="MFD0622408.1"/>
    </source>
</evidence>
<reference evidence="2" key="3">
    <citation type="submission" date="2024-09" db="EMBL/GenBank/DDBJ databases">
        <authorList>
            <person name="Sun Q."/>
            <person name="Mori K."/>
        </authorList>
    </citation>
    <scope>NUCLEOTIDE SEQUENCE</scope>
    <source>
        <strain evidence="2">JCM 12607</strain>
    </source>
</reference>
<reference evidence="3" key="2">
    <citation type="journal article" date="2019" name="Int. J. Syst. Evol. Microbiol.">
        <title>The Global Catalogue of Microorganisms (GCM) 10K type strain sequencing project: providing services to taxonomists for standard genome sequencing and annotation.</title>
        <authorList>
            <consortium name="The Broad Institute Genomics Platform"/>
            <consortium name="The Broad Institute Genome Sequencing Center for Infectious Disease"/>
            <person name="Wu L."/>
            <person name="Ma J."/>
        </authorList>
    </citation>
    <scope>NUCLEOTIDE SEQUENCE [LARGE SCALE GENOMIC DNA]</scope>
    <source>
        <strain evidence="3">JCM 12607</strain>
    </source>
</reference>
<evidence type="ECO:0000313" key="3">
    <source>
        <dbReference type="Proteomes" id="UP001596915"/>
    </source>
</evidence>
<evidence type="ECO:0000313" key="1">
    <source>
        <dbReference type="EMBL" id="MFD0622216.1"/>
    </source>
</evidence>
<organism evidence="2 3">
    <name type="scientific">Streptomyces sanglieri</name>
    <dbReference type="NCBI Taxonomy" id="193460"/>
    <lineage>
        <taxon>Bacteria</taxon>
        <taxon>Bacillati</taxon>
        <taxon>Actinomycetota</taxon>
        <taxon>Actinomycetes</taxon>
        <taxon>Kitasatosporales</taxon>
        <taxon>Streptomycetaceae</taxon>
        <taxon>Streptomyces</taxon>
    </lineage>
</organism>
<dbReference type="Proteomes" id="UP001596915">
    <property type="component" value="Unassembled WGS sequence"/>
</dbReference>
<sequence>MQVRLRVEGGGEGGDLLRWLRNDPVAAHAKLSVLPAEPGQSEMGVADVVQAVLDDPAGFSGLVIAAAAWRDARRQGRNRATAPTVKIQYREATVEITHDDPAEIRRIIDTLTASGSDSVDEGAAGS</sequence>
<protein>
    <submittedName>
        <fullName evidence="2">Uncharacterized protein</fullName>
    </submittedName>
</protein>
<comment type="caution">
    <text evidence="2">The sequence shown here is derived from an EMBL/GenBank/DDBJ whole genome shotgun (WGS) entry which is preliminary data.</text>
</comment>
<dbReference type="InterPro" id="IPR045428">
    <property type="entry name" value="EACC1"/>
</dbReference>
<gene>
    <name evidence="1" type="ORF">ACFQ2K_04675</name>
    <name evidence="2" type="ORF">ACFQ2K_05765</name>
</gene>
<keyword evidence="3" id="KW-1185">Reference proteome</keyword>
<reference evidence="2" key="1">
    <citation type="journal article" date="2014" name="Int. J. Syst. Evol. Microbiol.">
        <title>Complete genome of a new Firmicutes species belonging to the dominant human colonic microbiota ('Ruminococcus bicirculans') reveals two chromosomes and a selective capacity to utilize plant glucans.</title>
        <authorList>
            <consortium name="NISC Comparative Sequencing Program"/>
            <person name="Wegmann U."/>
            <person name="Louis P."/>
            <person name="Goesmann A."/>
            <person name="Henrissat B."/>
            <person name="Duncan S.H."/>
            <person name="Flint H.J."/>
        </authorList>
    </citation>
    <scope>NUCLEOTIDE SEQUENCE</scope>
    <source>
        <strain evidence="2">JCM 12607</strain>
    </source>
</reference>